<accession>A0ACB7RKV8</accession>
<comment type="caution">
    <text evidence="1">The sequence shown here is derived from an EMBL/GenBank/DDBJ whole genome shotgun (WGS) entry which is preliminary data.</text>
</comment>
<keyword evidence="2" id="KW-1185">Reference proteome</keyword>
<dbReference type="EMBL" id="CM023489">
    <property type="protein sequence ID" value="KAH6922296.1"/>
    <property type="molecule type" value="Genomic_DNA"/>
</dbReference>
<dbReference type="Proteomes" id="UP000821845">
    <property type="component" value="Chromosome 9"/>
</dbReference>
<gene>
    <name evidence="1" type="ORF">HPB50_012323</name>
</gene>
<sequence>MDEPTSNMDPDGRREMWELLLKIRRSCSIFLTTQHLDEADVLADRIVIMANGQIRCAGSPTFLKQRFGTGYHMKVHKLPRCNIVGIQNLLRKYAPKARLESNSDNEAVFILGQIITTRKTVSLFLDIEQRSADMGIASVGLAVTSLEDVLVRVGEYQHVHGKSPTVAGEDIPAIDAKMPLVKMMASTTASEPSLWGCVWAVVLKRATYVWRQKKIPLFSWLLPPLLLSLLFFLEYVSLRGSGQDVEHVGDTVHYTFHELIGHTQGFFAVDKDQDFRYNRLLPLISNPDEFYMVDVSPDTDITASLLAVAKETLRRYVFNIHFGVQMTVKTGNVLWYNGQIQHMAPLVLGLYDTARLRNVTKDTTAYFLFDVTSRGLGDAQLAARSHRGEMGHVARTTQYRTVLPKVLRSIFFPLVSSLMCSNFVIFPTAERALGVKHLHMISGMSSLLYWLTNFAFDFMFYMGTAMIVLLPLPLVPYTTLHTDDYGENVLWYNGQIQHMAPLVLGLYDTARLRNVTKDTTAYFLFDVTSRGLGDAQLAARSHRGEMGHVARTTQYRTVLPKVLRSIFFPLVSSLMCSNFVIFPTAERALGVKHLHMISGMSSLLYWLTNFAFDFMFYMGTAMIVLLPLPLVPYTTLHTDDYELIFVLNLLHGLAALPVIYICSFLYTDPASAYSTLVIVMFLISSAGCLGSVLMEHYIEDVSGAGVLTVLDLALQILRLLPSYSYSRGMTKIIQLARENAICQQGGLQLESRCQTRDVKGRLSLMQCCLHKDAPDPSEYMIHPLDVHSYSAFYEFLTLSLEGPVLFVLLLRLESWLRRMDRYMSSLDPYTYEEGAALPKRPSGAIAKGMALEGKEDEDSDVMLENELVRMLAKAQLPATVSRPFMVVNRLYKAYGYFESLSVLQGLSFTVRNGECFGLLGVNGAGKTTTFRLLTGEILPHSGDATFANFSIVRERQQCWRYMGYCPQRDGLLDMLTGVETVLLFGRLRGIPITKDYLTALLSIFRLQEIADYLVGTYSAGNRRKLSMCISMMGLPRIVLLDEPYAAISTTARRRIVNYVSALQKVSKMAILLSSHSLSDIEFLCNRIAIMDAGKLQCLGSLGQLKEKFGKGYTITVKTYPDKKQDFCYQDAVANDVCKAFREAEMVYSYEGLLEFRMLRVNMLWSDMFMKMSRIKRRHKLQDFFITDTSLEQIFQSVTRKEAVEAAAAAVAYQPPGAAPQVLASTMGL</sequence>
<protein>
    <submittedName>
        <fullName evidence="1">Uncharacterized protein</fullName>
    </submittedName>
</protein>
<proteinExistence type="predicted"/>
<organism evidence="1 2">
    <name type="scientific">Hyalomma asiaticum</name>
    <name type="common">Tick</name>
    <dbReference type="NCBI Taxonomy" id="266040"/>
    <lineage>
        <taxon>Eukaryota</taxon>
        <taxon>Metazoa</taxon>
        <taxon>Ecdysozoa</taxon>
        <taxon>Arthropoda</taxon>
        <taxon>Chelicerata</taxon>
        <taxon>Arachnida</taxon>
        <taxon>Acari</taxon>
        <taxon>Parasitiformes</taxon>
        <taxon>Ixodida</taxon>
        <taxon>Ixodoidea</taxon>
        <taxon>Ixodidae</taxon>
        <taxon>Hyalomminae</taxon>
        <taxon>Hyalomma</taxon>
    </lineage>
</organism>
<evidence type="ECO:0000313" key="2">
    <source>
        <dbReference type="Proteomes" id="UP000821845"/>
    </source>
</evidence>
<evidence type="ECO:0000313" key="1">
    <source>
        <dbReference type="EMBL" id="KAH6922296.1"/>
    </source>
</evidence>
<name>A0ACB7RKV8_HYAAI</name>
<reference evidence="1" key="1">
    <citation type="submission" date="2020-05" db="EMBL/GenBank/DDBJ databases">
        <title>Large-scale comparative analyses of tick genomes elucidate their genetic diversity and vector capacities.</title>
        <authorList>
            <person name="Jia N."/>
            <person name="Wang J."/>
            <person name="Shi W."/>
            <person name="Du L."/>
            <person name="Sun Y."/>
            <person name="Zhan W."/>
            <person name="Jiang J."/>
            <person name="Wang Q."/>
            <person name="Zhang B."/>
            <person name="Ji P."/>
            <person name="Sakyi L.B."/>
            <person name="Cui X."/>
            <person name="Yuan T."/>
            <person name="Jiang B."/>
            <person name="Yang W."/>
            <person name="Lam T.T.-Y."/>
            <person name="Chang Q."/>
            <person name="Ding S."/>
            <person name="Wang X."/>
            <person name="Zhu J."/>
            <person name="Ruan X."/>
            <person name="Zhao L."/>
            <person name="Wei J."/>
            <person name="Que T."/>
            <person name="Du C."/>
            <person name="Cheng J."/>
            <person name="Dai P."/>
            <person name="Han X."/>
            <person name="Huang E."/>
            <person name="Gao Y."/>
            <person name="Liu J."/>
            <person name="Shao H."/>
            <person name="Ye R."/>
            <person name="Li L."/>
            <person name="Wei W."/>
            <person name="Wang X."/>
            <person name="Wang C."/>
            <person name="Yang T."/>
            <person name="Huo Q."/>
            <person name="Li W."/>
            <person name="Guo W."/>
            <person name="Chen H."/>
            <person name="Zhou L."/>
            <person name="Ni X."/>
            <person name="Tian J."/>
            <person name="Zhou Y."/>
            <person name="Sheng Y."/>
            <person name="Liu T."/>
            <person name="Pan Y."/>
            <person name="Xia L."/>
            <person name="Li J."/>
            <person name="Zhao F."/>
            <person name="Cao W."/>
        </authorList>
    </citation>
    <scope>NUCLEOTIDE SEQUENCE</scope>
    <source>
        <strain evidence="1">Hyas-2018</strain>
    </source>
</reference>